<dbReference type="KEGG" id="saco:SAME_01006"/>
<gene>
    <name evidence="2" type="ORF">SAMEA4504048_01006</name>
</gene>
<organism evidence="2 3">
    <name type="scientific">Streptococcus acidominimus</name>
    <dbReference type="NCBI Taxonomy" id="1326"/>
    <lineage>
        <taxon>Bacteria</taxon>
        <taxon>Bacillati</taxon>
        <taxon>Bacillota</taxon>
        <taxon>Bacilli</taxon>
        <taxon>Lactobacillales</taxon>
        <taxon>Streptococcaceae</taxon>
        <taxon>Streptococcus</taxon>
    </lineage>
</organism>
<accession>A0A239X103</accession>
<dbReference type="PANTHER" id="PTHR36180">
    <property type="entry name" value="DNA-BINDING PROTEIN-RELATED-RELATED"/>
    <property type="match status" value="1"/>
</dbReference>
<reference evidence="2 3" key="1">
    <citation type="submission" date="2017-06" db="EMBL/GenBank/DDBJ databases">
        <authorList>
            <consortium name="Pathogen Informatics"/>
        </authorList>
    </citation>
    <scope>NUCLEOTIDE SEQUENCE [LARGE SCALE GENOMIC DNA]</scope>
    <source>
        <strain evidence="2 3">NCTC11291</strain>
    </source>
</reference>
<sequence length="202" mass="23343">MKIENWNGYDIRFVDRNGEWWAVAKDVTDALGLKQVTRAISTLKGVTKSKVLTNGGEQEVSILDEKNIYRLAFKSRKKEAEDFQDWVFETIKQLRQSIGLEGFEVFRMLDKEHQKQAMKNLQGAIKEPKRQDFMKANTITNKAVSTKFGYQKMLKKSDMTPEMLVAREPILDDTVDLMSVKDKFDLPISVSERIYAKHTQTS</sequence>
<dbReference type="AlphaFoldDB" id="A0A239X103"/>
<protein>
    <submittedName>
        <fullName evidence="2">Phage antirepressor protein</fullName>
    </submittedName>
</protein>
<dbReference type="InterPro" id="IPR003497">
    <property type="entry name" value="BRO_N_domain"/>
</dbReference>
<name>A0A239X103_STRAI</name>
<evidence type="ECO:0000259" key="1">
    <source>
        <dbReference type="PROSITE" id="PS51750"/>
    </source>
</evidence>
<dbReference type="PANTHER" id="PTHR36180:SF2">
    <property type="entry name" value="BRO FAMILY PROTEIN"/>
    <property type="match status" value="1"/>
</dbReference>
<dbReference type="PROSITE" id="PS51750">
    <property type="entry name" value="BRO_N"/>
    <property type="match status" value="1"/>
</dbReference>
<dbReference type="OrthoDB" id="9812611at2"/>
<dbReference type="EMBL" id="LT906454">
    <property type="protein sequence ID" value="SNV39624.1"/>
    <property type="molecule type" value="Genomic_DNA"/>
</dbReference>
<evidence type="ECO:0000313" key="2">
    <source>
        <dbReference type="EMBL" id="SNV39624.1"/>
    </source>
</evidence>
<dbReference type="Proteomes" id="UP000215144">
    <property type="component" value="Chromosome 1"/>
</dbReference>
<proteinExistence type="predicted"/>
<dbReference type="Pfam" id="PF02498">
    <property type="entry name" value="Bro-N"/>
    <property type="match status" value="1"/>
</dbReference>
<feature type="domain" description="Bro-N" evidence="1">
    <location>
        <begin position="1"/>
        <end position="98"/>
    </location>
</feature>
<evidence type="ECO:0000313" key="3">
    <source>
        <dbReference type="Proteomes" id="UP000215144"/>
    </source>
</evidence>
<dbReference type="SMART" id="SM01040">
    <property type="entry name" value="Bro-N"/>
    <property type="match status" value="1"/>
</dbReference>
<dbReference type="RefSeq" id="WP_095122438.1">
    <property type="nucleotide sequence ID" value="NZ_LT906454.1"/>
</dbReference>